<accession>A0A1I8IMM0</accession>
<evidence type="ECO:0000256" key="1">
    <source>
        <dbReference type="SAM" id="Phobius"/>
    </source>
</evidence>
<dbReference type="WBParaSite" id="maker-uti_cns_0014066-snap-gene-0.1-mRNA-1">
    <property type="protein sequence ID" value="maker-uti_cns_0014066-snap-gene-0.1-mRNA-1"/>
    <property type="gene ID" value="maker-uti_cns_0014066-snap-gene-0.1"/>
</dbReference>
<dbReference type="Proteomes" id="UP000095280">
    <property type="component" value="Unplaced"/>
</dbReference>
<feature type="transmembrane region" description="Helical" evidence="1">
    <location>
        <begin position="21"/>
        <end position="40"/>
    </location>
</feature>
<sequence>REVRRRWLLIDNLSRGVKYEIRVVMLTGSASAVYTESMRVRTGGSGGDGSGLLKASTATWLGSVALLLLLFLLGTALVFYCLARRRGRHGGRQGGDYHRGKPVATSTAQEAASGALAAASPAQDDCGEFTGTQLHCMRSPQQQQFAHRLSPEGSKSYAFTDTSYLTLGNHGNEKLANFGVTVGCNGGGGYSTIRGPPVIPVAADFPLGRQTAAAYRQGGGAPLLLPQWPQANGADIAPVDGNGCQATSII</sequence>
<dbReference type="AlphaFoldDB" id="A0A1I8IMM0"/>
<reference evidence="3 4" key="1">
    <citation type="submission" date="2016-11" db="UniProtKB">
        <authorList>
            <consortium name="WormBaseParasite"/>
        </authorList>
    </citation>
    <scope>IDENTIFICATION</scope>
</reference>
<feature type="transmembrane region" description="Helical" evidence="1">
    <location>
        <begin position="60"/>
        <end position="83"/>
    </location>
</feature>
<protein>
    <submittedName>
        <fullName evidence="3 4">Fibronectin type-III domain-containing protein</fullName>
    </submittedName>
</protein>
<keyword evidence="1" id="KW-0812">Transmembrane</keyword>
<keyword evidence="2" id="KW-1185">Reference proteome</keyword>
<proteinExistence type="predicted"/>
<evidence type="ECO:0000313" key="3">
    <source>
        <dbReference type="WBParaSite" id="maker-uti_cns_0014066-snap-gene-0.1-mRNA-1"/>
    </source>
</evidence>
<evidence type="ECO:0000313" key="4">
    <source>
        <dbReference type="WBParaSite" id="maker-uti_cns_0048212-snap-gene-0.2-mRNA-1"/>
    </source>
</evidence>
<keyword evidence="1" id="KW-0472">Membrane</keyword>
<name>A0A1I8IMM0_9PLAT</name>
<keyword evidence="1" id="KW-1133">Transmembrane helix</keyword>
<dbReference type="WBParaSite" id="maker-uti_cns_0048212-snap-gene-0.2-mRNA-1">
    <property type="protein sequence ID" value="maker-uti_cns_0048212-snap-gene-0.2-mRNA-1"/>
    <property type="gene ID" value="maker-uti_cns_0048212-snap-gene-0.2"/>
</dbReference>
<evidence type="ECO:0000313" key="2">
    <source>
        <dbReference type="Proteomes" id="UP000095280"/>
    </source>
</evidence>
<organism evidence="2 3">
    <name type="scientific">Macrostomum lignano</name>
    <dbReference type="NCBI Taxonomy" id="282301"/>
    <lineage>
        <taxon>Eukaryota</taxon>
        <taxon>Metazoa</taxon>
        <taxon>Spiralia</taxon>
        <taxon>Lophotrochozoa</taxon>
        <taxon>Platyhelminthes</taxon>
        <taxon>Rhabditophora</taxon>
        <taxon>Macrostomorpha</taxon>
        <taxon>Macrostomida</taxon>
        <taxon>Macrostomidae</taxon>
        <taxon>Macrostomum</taxon>
    </lineage>
</organism>